<evidence type="ECO:0000313" key="1">
    <source>
        <dbReference type="EMBL" id="PPK95692.1"/>
    </source>
</evidence>
<comment type="caution">
    <text evidence="1">The sequence shown here is derived from an EMBL/GenBank/DDBJ whole genome shotgun (WGS) entry which is preliminary data.</text>
</comment>
<proteinExistence type="predicted"/>
<protein>
    <submittedName>
        <fullName evidence="1">Uncharacterized protein</fullName>
    </submittedName>
</protein>
<gene>
    <name evidence="1" type="ORF">LY01_01285</name>
</gene>
<dbReference type="Proteomes" id="UP000239002">
    <property type="component" value="Unassembled WGS sequence"/>
</dbReference>
<dbReference type="PROSITE" id="PS51257">
    <property type="entry name" value="PROKAR_LIPOPROTEIN"/>
    <property type="match status" value="1"/>
</dbReference>
<name>A0A2S6IN68_9FLAO</name>
<dbReference type="AlphaFoldDB" id="A0A2S6IN68"/>
<keyword evidence="2" id="KW-1185">Reference proteome</keyword>
<evidence type="ECO:0000313" key="2">
    <source>
        <dbReference type="Proteomes" id="UP000239002"/>
    </source>
</evidence>
<accession>A0A2S6IN68</accession>
<sequence length="455" mass="52458">MIKIFSYLIIIYILAISCQSPKMNNQFEKIDFPTTSFIINQTKDTTLFGPEGTRIFIGSKTFEFPNGTLAKDSIRLDLKEFYKKSDIVLAELSTVSDSKLLETRGMIKIEASSNGEILSLKKGKEIVIHFPKKKFDFTKKMNLFYADETATDSSALNWKIDTVNLVKKTLKLSSFGWWYPSTNDSTSYNFIPKKRIDTLYSWNPLDYYIRAYDFTSETKKEIETTLNKNDYPNFENWNDYGVECEMEISKNGRLKNIKINTKVSNSTKQEIVKFLKNLPLLEPGRNKNGDIIERKGLLFIQGGNVIPLYQTKKEYITSFDRKYSKFEKEVIKDIDDAELEYYIFSVTNLGWINCDIFIDFDEKMDLIVDTPLSSNTKLKMVFNEFDGVLKANTKDGKYTFLNVPKGQTATIIGIQNNNGKIMVAFKEINISINQINGLKFEETTLSELKNKLDNL</sequence>
<dbReference type="EMBL" id="PTJE01000002">
    <property type="protein sequence ID" value="PPK95692.1"/>
    <property type="molecule type" value="Genomic_DNA"/>
</dbReference>
<reference evidence="1 2" key="1">
    <citation type="submission" date="2018-02" db="EMBL/GenBank/DDBJ databases">
        <title>Genomic Encyclopedia of Archaeal and Bacterial Type Strains, Phase II (KMG-II): from individual species to whole genera.</title>
        <authorList>
            <person name="Goeker M."/>
        </authorList>
    </citation>
    <scope>NUCLEOTIDE SEQUENCE [LARGE SCALE GENOMIC DNA]</scope>
    <source>
        <strain evidence="1 2">DSM 16809</strain>
    </source>
</reference>
<organism evidence="1 2">
    <name type="scientific">Nonlabens xylanidelens</name>
    <dbReference type="NCBI Taxonomy" id="191564"/>
    <lineage>
        <taxon>Bacteria</taxon>
        <taxon>Pseudomonadati</taxon>
        <taxon>Bacteroidota</taxon>
        <taxon>Flavobacteriia</taxon>
        <taxon>Flavobacteriales</taxon>
        <taxon>Flavobacteriaceae</taxon>
        <taxon>Nonlabens</taxon>
    </lineage>
</organism>